<dbReference type="GO" id="GO:0045040">
    <property type="term" value="P:protein insertion into mitochondrial outer membrane"/>
    <property type="evidence" value="ECO:0007669"/>
    <property type="project" value="UniProtKB-UniRule"/>
</dbReference>
<feature type="topological domain" description="Lumenal" evidence="8">
    <location>
        <begin position="1"/>
        <end position="20"/>
    </location>
</feature>
<dbReference type="GO" id="GO:0015914">
    <property type="term" value="P:phospholipid transport"/>
    <property type="evidence" value="ECO:0007669"/>
    <property type="project" value="TreeGrafter"/>
</dbReference>
<accession>A0A0M8MQG5</accession>
<dbReference type="PANTHER" id="PTHR13466:SF0">
    <property type="entry name" value="SMP-LTD DOMAIN-CONTAINING PROTEIN"/>
    <property type="match status" value="1"/>
</dbReference>
<dbReference type="InterPro" id="IPR019411">
    <property type="entry name" value="MMM1_dom"/>
</dbReference>
<dbReference type="CDD" id="cd21671">
    <property type="entry name" value="SMP_Mmm1"/>
    <property type="match status" value="1"/>
</dbReference>
<dbReference type="PROSITE" id="PS51847">
    <property type="entry name" value="SMP"/>
    <property type="match status" value="1"/>
</dbReference>
<evidence type="ECO:0000256" key="4">
    <source>
        <dbReference type="ARBA" id="ARBA00022989"/>
    </source>
</evidence>
<feature type="domain" description="SMP-LTD" evidence="10">
    <location>
        <begin position="103"/>
        <end position="331"/>
    </location>
</feature>
<dbReference type="EMBL" id="LGAV01000003">
    <property type="protein sequence ID" value="KOS14777.1"/>
    <property type="molecule type" value="Genomic_DNA"/>
</dbReference>
<keyword evidence="3 8" id="KW-0256">Endoplasmic reticulum</keyword>
<comment type="function">
    <text evidence="8">Component of the ERMES/MDM complex, which serves as a molecular tether to connect the endoplasmic reticulum (ER) and mitochondria. Components of this complex are involved in the control of mitochondrial shape and protein biogenesis, and function in nonvesicular lipid trafficking between the ER and mitochondria. The MDM12-MMM1 subcomplex functions in the major beta-barrel assembly pathway that is responsible for biogenesis of all outer membrane beta-barrel proteins, and acts in a late step after the SAM complex. The MDM10-MDM12-MMM1 subcomplex further acts in the TOM40-specific pathway after the action of the MDM12-MMM1 complex. Essential for establishing and maintaining the structure of mitochondria and maintenance of mtDNA nucleoids.</text>
</comment>
<dbReference type="HAMAP" id="MF_03103">
    <property type="entry name" value="Mmm1"/>
    <property type="match status" value="1"/>
</dbReference>
<dbReference type="AlphaFoldDB" id="A0A0M8MQG5"/>
<protein>
    <recommendedName>
        <fullName evidence="8">Maintenance of mitochondrial morphology protein 1</fullName>
    </recommendedName>
</protein>
<dbReference type="RefSeq" id="XP_017992409.1">
    <property type="nucleotide sequence ID" value="XM_018135507.1"/>
</dbReference>
<proteinExistence type="inferred from homology"/>
<comment type="similarity">
    <text evidence="8">Belongs to the MMM1 family.</text>
</comment>
<evidence type="ECO:0000256" key="3">
    <source>
        <dbReference type="ARBA" id="ARBA00022824"/>
    </source>
</evidence>
<evidence type="ECO:0000256" key="1">
    <source>
        <dbReference type="ARBA" id="ARBA00022448"/>
    </source>
</evidence>
<dbReference type="GeneID" id="28727382"/>
<dbReference type="PANTHER" id="PTHR13466">
    <property type="entry name" value="TEX2 PROTEIN-RELATED"/>
    <property type="match status" value="1"/>
</dbReference>
<name>A0A0M8MQG5_9BASI</name>
<comment type="caution">
    <text evidence="11">The sequence shown here is derived from an EMBL/GenBank/DDBJ whole genome shotgun (WGS) entry which is preliminary data.</text>
</comment>
<evidence type="ECO:0000256" key="2">
    <source>
        <dbReference type="ARBA" id="ARBA00022692"/>
    </source>
</evidence>
<keyword evidence="5" id="KW-0445">Lipid transport</keyword>
<gene>
    <name evidence="8" type="primary">MMM1</name>
    <name evidence="11" type="ORF">Malapachy_0995</name>
</gene>
<keyword evidence="2 8" id="KW-0812">Transmembrane</keyword>
<evidence type="ECO:0000259" key="10">
    <source>
        <dbReference type="PROSITE" id="PS51847"/>
    </source>
</evidence>
<dbReference type="GO" id="GO:1990456">
    <property type="term" value="P:mitochondrion-endoplasmic reticulum membrane tethering"/>
    <property type="evidence" value="ECO:0007669"/>
    <property type="project" value="TreeGrafter"/>
</dbReference>
<evidence type="ECO:0000256" key="9">
    <source>
        <dbReference type="SAM" id="Phobius"/>
    </source>
</evidence>
<dbReference type="Proteomes" id="UP000037751">
    <property type="component" value="Unassembled WGS sequence"/>
</dbReference>
<evidence type="ECO:0000256" key="5">
    <source>
        <dbReference type="ARBA" id="ARBA00023055"/>
    </source>
</evidence>
<dbReference type="Pfam" id="PF10296">
    <property type="entry name" value="MMM1"/>
    <property type="match status" value="2"/>
</dbReference>
<comment type="subcellular location">
    <subcellularLocation>
        <location evidence="8">Endoplasmic reticulum membrane</location>
        <topology evidence="8">Single-pass type I membrane protein</topology>
    </subcellularLocation>
    <text evidence="8">The ERMES/MDM complex localizes to a few discrete foci (around 10 per single cell), that represent mitochondria-endoplasmic reticulum junctions. These foci are often found next to mtDNA nucleoids.</text>
</comment>
<organism evidence="11 12">
    <name type="scientific">Malassezia pachydermatis</name>
    <dbReference type="NCBI Taxonomy" id="77020"/>
    <lineage>
        <taxon>Eukaryota</taxon>
        <taxon>Fungi</taxon>
        <taxon>Dikarya</taxon>
        <taxon>Basidiomycota</taxon>
        <taxon>Ustilaginomycotina</taxon>
        <taxon>Malasseziomycetes</taxon>
        <taxon>Malasseziales</taxon>
        <taxon>Malasseziaceae</taxon>
        <taxon>Malassezia</taxon>
    </lineage>
</organism>
<comment type="subunit">
    <text evidence="8">Homodimer. Component of the ER-mitochondria encounter structure (ERMES) or MDM complex, composed of MMM1, MDM10, MDM12 and MDM34. A MMM1 homodimer associates with one molecule of MDM12 on each side in a pairwise head-to-tail manner, and the SMP-LTD domains of MMM1 and MDM12 generate a continuous hydrophobic tunnel for phospholipid trafficking.</text>
</comment>
<keyword evidence="1" id="KW-0813">Transport</keyword>
<dbReference type="GO" id="GO:0032865">
    <property type="term" value="C:ERMES complex"/>
    <property type="evidence" value="ECO:0007669"/>
    <property type="project" value="UniProtKB-UniRule"/>
</dbReference>
<feature type="topological domain" description="Cytoplasmic" evidence="8">
    <location>
        <begin position="42"/>
        <end position="335"/>
    </location>
</feature>
<reference evidence="11 12" key="1">
    <citation type="submission" date="2015-07" db="EMBL/GenBank/DDBJ databases">
        <title>Draft Genome Sequence of Malassezia furfur CBS1878 and Malassezia pachydermatis CBS1879.</title>
        <authorList>
            <person name="Triana S."/>
            <person name="Ohm R."/>
            <person name="Gonzalez A."/>
            <person name="DeCock H."/>
            <person name="Restrepo S."/>
            <person name="Celis A."/>
        </authorList>
    </citation>
    <scope>NUCLEOTIDE SEQUENCE [LARGE SCALE GENOMIC DNA]</scope>
    <source>
        <strain evidence="11 12">CBS 1879</strain>
    </source>
</reference>
<dbReference type="GO" id="GO:0005789">
    <property type="term" value="C:endoplasmic reticulum membrane"/>
    <property type="evidence" value="ECO:0007669"/>
    <property type="project" value="UniProtKB-SubCell"/>
</dbReference>
<evidence type="ECO:0000256" key="7">
    <source>
        <dbReference type="ARBA" id="ARBA00023136"/>
    </source>
</evidence>
<dbReference type="OrthoDB" id="5599157at2759"/>
<feature type="transmembrane region" description="Helical" evidence="9">
    <location>
        <begin position="20"/>
        <end position="40"/>
    </location>
</feature>
<dbReference type="GO" id="GO:0008289">
    <property type="term" value="F:lipid binding"/>
    <property type="evidence" value="ECO:0007669"/>
    <property type="project" value="UniProtKB-KW"/>
</dbReference>
<dbReference type="VEuPathDB" id="FungiDB:Malapachy_0995"/>
<evidence type="ECO:0000313" key="12">
    <source>
        <dbReference type="Proteomes" id="UP000037751"/>
    </source>
</evidence>
<keyword evidence="6" id="KW-0446">Lipid-binding</keyword>
<keyword evidence="4 8" id="KW-1133">Transmembrane helix</keyword>
<dbReference type="InterPro" id="IPR031468">
    <property type="entry name" value="SMP_LBD"/>
</dbReference>
<evidence type="ECO:0000313" key="11">
    <source>
        <dbReference type="EMBL" id="KOS14777.1"/>
    </source>
</evidence>
<keyword evidence="12" id="KW-1185">Reference proteome</keyword>
<dbReference type="STRING" id="77020.A0A0M8MQG5"/>
<dbReference type="InterPro" id="IPR027537">
    <property type="entry name" value="Mmm1"/>
</dbReference>
<evidence type="ECO:0000256" key="8">
    <source>
        <dbReference type="HAMAP-Rule" id="MF_03103"/>
    </source>
</evidence>
<keyword evidence="7 8" id="KW-0472">Membrane</keyword>
<sequence>MSVFATSSLFPAPSLSFVQGFVAGQAVLLALFLALFRYLFIAKTPQALEREKAELQERTRALQASLDARCVPPPLSRVPYEQGMDACLADLLEQTGYDLPTAVPESLDWFNILVAELLLQYRRSILSVAQHIPDKDTDRGDFGDVPLPSLRTAEKALAKRVLEDALNAALVGRTMDILGDVTVTDIDMGRGYPTFSNARVRPSLDASALRIEMDVHYMDLLTIGLDTRLWLNVPQRRFGSLAVALCLRIERIAGTLAIEIGSPAHDDGPPLIEARFSLYPDFQLDMHMSSVMGSKSKLYDIPKVEELILSRIRRFLRDRLVSPANWTVRLPSFRS</sequence>
<evidence type="ECO:0000256" key="6">
    <source>
        <dbReference type="ARBA" id="ARBA00023121"/>
    </source>
</evidence>